<proteinExistence type="inferred from homology"/>
<evidence type="ECO:0000256" key="3">
    <source>
        <dbReference type="ARBA" id="ARBA00023082"/>
    </source>
</evidence>
<dbReference type="GO" id="GO:0003677">
    <property type="term" value="F:DNA binding"/>
    <property type="evidence" value="ECO:0007669"/>
    <property type="project" value="InterPro"/>
</dbReference>
<evidence type="ECO:0000313" key="8">
    <source>
        <dbReference type="Proteomes" id="UP000192276"/>
    </source>
</evidence>
<dbReference type="InterPro" id="IPR039425">
    <property type="entry name" value="RNA_pol_sigma-70-like"/>
</dbReference>
<feature type="domain" description="RNA polymerase sigma factor 70 region 4 type 2" evidence="6">
    <location>
        <begin position="116"/>
        <end position="166"/>
    </location>
</feature>
<evidence type="ECO:0000256" key="4">
    <source>
        <dbReference type="ARBA" id="ARBA00023163"/>
    </source>
</evidence>
<evidence type="ECO:0008006" key="9">
    <source>
        <dbReference type="Google" id="ProtNLM"/>
    </source>
</evidence>
<evidence type="ECO:0000256" key="1">
    <source>
        <dbReference type="ARBA" id="ARBA00010641"/>
    </source>
</evidence>
<dbReference type="GO" id="GO:0016987">
    <property type="term" value="F:sigma factor activity"/>
    <property type="evidence" value="ECO:0007669"/>
    <property type="project" value="UniProtKB-KW"/>
</dbReference>
<dbReference type="SUPFAM" id="SSF88659">
    <property type="entry name" value="Sigma3 and sigma4 domains of RNA polymerase sigma factors"/>
    <property type="match status" value="1"/>
</dbReference>
<evidence type="ECO:0000313" key="7">
    <source>
        <dbReference type="EMBL" id="OQP68575.1"/>
    </source>
</evidence>
<keyword evidence="3" id="KW-0731">Sigma factor</keyword>
<dbReference type="Gene3D" id="1.10.1740.10">
    <property type="match status" value="1"/>
</dbReference>
<dbReference type="NCBIfam" id="TIGR02937">
    <property type="entry name" value="sigma70-ECF"/>
    <property type="match status" value="1"/>
</dbReference>
<dbReference type="OrthoDB" id="663247at2"/>
<dbReference type="SUPFAM" id="SSF88946">
    <property type="entry name" value="Sigma2 domain of RNA polymerase sigma factors"/>
    <property type="match status" value="1"/>
</dbReference>
<dbReference type="InterPro" id="IPR013249">
    <property type="entry name" value="RNA_pol_sigma70_r4_t2"/>
</dbReference>
<evidence type="ECO:0000256" key="2">
    <source>
        <dbReference type="ARBA" id="ARBA00023015"/>
    </source>
</evidence>
<dbReference type="GO" id="GO:0006352">
    <property type="term" value="P:DNA-templated transcription initiation"/>
    <property type="evidence" value="ECO:0007669"/>
    <property type="project" value="InterPro"/>
</dbReference>
<dbReference type="InterPro" id="IPR013324">
    <property type="entry name" value="RNA_pol_sigma_r3/r4-like"/>
</dbReference>
<comment type="caution">
    <text evidence="7">The sequence shown here is derived from an EMBL/GenBank/DDBJ whole genome shotgun (WGS) entry which is preliminary data.</text>
</comment>
<accession>A0A1V9GD19</accession>
<organism evidence="7 8">
    <name type="scientific">Niastella populi</name>
    <dbReference type="NCBI Taxonomy" id="550983"/>
    <lineage>
        <taxon>Bacteria</taxon>
        <taxon>Pseudomonadati</taxon>
        <taxon>Bacteroidota</taxon>
        <taxon>Chitinophagia</taxon>
        <taxon>Chitinophagales</taxon>
        <taxon>Chitinophagaceae</taxon>
        <taxon>Niastella</taxon>
    </lineage>
</organism>
<comment type="similarity">
    <text evidence="1">Belongs to the sigma-70 factor family. ECF subfamily.</text>
</comment>
<dbReference type="InterPro" id="IPR007627">
    <property type="entry name" value="RNA_pol_sigma70_r2"/>
</dbReference>
<name>A0A1V9GD19_9BACT</name>
<keyword evidence="4" id="KW-0804">Transcription</keyword>
<dbReference type="STRING" id="550983.A4R26_01890"/>
<keyword evidence="2" id="KW-0805">Transcription regulation</keyword>
<dbReference type="AlphaFoldDB" id="A0A1V9GD19"/>
<feature type="domain" description="RNA polymerase sigma-70 region 2" evidence="5">
    <location>
        <begin position="20"/>
        <end position="85"/>
    </location>
</feature>
<sequence>MEISVQQIQSGNIKSFEQVYHQYHARLYYFVLKHTRSTYLSEEAVQLTFIKMWENRHRLSTQFDLSVQLFRIARSITIDLLRKERTAGSHIEVNADETMALSVETDIIHKDELNHVEALIEELSPVRKKVFRLSRFEELSHKEIAEQLSISPKTVENHIGRAIMHLKNKMVILLIILTKL</sequence>
<dbReference type="Pfam" id="PF08281">
    <property type="entry name" value="Sigma70_r4_2"/>
    <property type="match status" value="1"/>
</dbReference>
<gene>
    <name evidence="7" type="ORF">A4R26_01890</name>
</gene>
<dbReference type="Gene3D" id="1.10.10.10">
    <property type="entry name" value="Winged helix-like DNA-binding domain superfamily/Winged helix DNA-binding domain"/>
    <property type="match status" value="1"/>
</dbReference>
<dbReference type="InterPro" id="IPR013325">
    <property type="entry name" value="RNA_pol_sigma_r2"/>
</dbReference>
<dbReference type="EMBL" id="LWBP01000001">
    <property type="protein sequence ID" value="OQP68575.1"/>
    <property type="molecule type" value="Genomic_DNA"/>
</dbReference>
<keyword evidence="8" id="KW-1185">Reference proteome</keyword>
<evidence type="ECO:0000259" key="6">
    <source>
        <dbReference type="Pfam" id="PF08281"/>
    </source>
</evidence>
<dbReference type="RefSeq" id="WP_081159190.1">
    <property type="nucleotide sequence ID" value="NZ_LWBP01000001.1"/>
</dbReference>
<dbReference type="InterPro" id="IPR036388">
    <property type="entry name" value="WH-like_DNA-bd_sf"/>
</dbReference>
<protein>
    <recommendedName>
        <fullName evidence="9">HTH luxR-type domain-containing protein</fullName>
    </recommendedName>
</protein>
<dbReference type="PANTHER" id="PTHR43133:SF46">
    <property type="entry name" value="RNA POLYMERASE SIGMA-70 FACTOR ECF SUBFAMILY"/>
    <property type="match status" value="1"/>
</dbReference>
<reference evidence="8" key="1">
    <citation type="submission" date="2016-04" db="EMBL/GenBank/DDBJ databases">
        <authorList>
            <person name="Chen L."/>
            <person name="Zhuang W."/>
            <person name="Wang G."/>
        </authorList>
    </citation>
    <scope>NUCLEOTIDE SEQUENCE [LARGE SCALE GENOMIC DNA]</scope>
    <source>
        <strain evidence="8">208</strain>
    </source>
</reference>
<evidence type="ECO:0000259" key="5">
    <source>
        <dbReference type="Pfam" id="PF04542"/>
    </source>
</evidence>
<dbReference type="PANTHER" id="PTHR43133">
    <property type="entry name" value="RNA POLYMERASE ECF-TYPE SIGMA FACTO"/>
    <property type="match status" value="1"/>
</dbReference>
<dbReference type="Proteomes" id="UP000192276">
    <property type="component" value="Unassembled WGS sequence"/>
</dbReference>
<dbReference type="Pfam" id="PF04542">
    <property type="entry name" value="Sigma70_r2"/>
    <property type="match status" value="1"/>
</dbReference>
<dbReference type="InterPro" id="IPR014284">
    <property type="entry name" value="RNA_pol_sigma-70_dom"/>
</dbReference>